<dbReference type="Gene3D" id="3.40.30.10">
    <property type="entry name" value="Glutaredoxin"/>
    <property type="match status" value="1"/>
</dbReference>
<keyword evidence="3" id="KW-1015">Disulfide bond</keyword>
<accession>A0A3G4VJN6</accession>
<dbReference type="FunFam" id="3.40.30.10:FF:000013">
    <property type="entry name" value="Blast:Protein SCO1 homolog, mitochondrial"/>
    <property type="match status" value="1"/>
</dbReference>
<feature type="binding site" evidence="2">
    <location>
        <position position="153"/>
    </location>
    <ligand>
        <name>Cu cation</name>
        <dbReference type="ChEBI" id="CHEBI:23378"/>
    </ligand>
</feature>
<dbReference type="InterPro" id="IPR036249">
    <property type="entry name" value="Thioredoxin-like_sf"/>
</dbReference>
<evidence type="ECO:0000313" key="6">
    <source>
        <dbReference type="Proteomes" id="UP000279760"/>
    </source>
</evidence>
<feature type="signal peptide" evidence="4">
    <location>
        <begin position="1"/>
        <end position="24"/>
    </location>
</feature>
<evidence type="ECO:0000313" key="5">
    <source>
        <dbReference type="EMBL" id="AYV23141.1"/>
    </source>
</evidence>
<feature type="chain" id="PRO_5018181218" evidence="4">
    <location>
        <begin position="25"/>
        <end position="189"/>
    </location>
</feature>
<dbReference type="PANTHER" id="PTHR12151">
    <property type="entry name" value="ELECTRON TRANSPORT PROTIN SCO1/SENC FAMILY MEMBER"/>
    <property type="match status" value="1"/>
</dbReference>
<dbReference type="Proteomes" id="UP000279760">
    <property type="component" value="Chromosome 2"/>
</dbReference>
<gene>
    <name evidence="5" type="ORF">ECB94_17695</name>
</gene>
<organism evidence="5 6">
    <name type="scientific">Vibrio mediterranei</name>
    <dbReference type="NCBI Taxonomy" id="689"/>
    <lineage>
        <taxon>Bacteria</taxon>
        <taxon>Pseudomonadati</taxon>
        <taxon>Pseudomonadota</taxon>
        <taxon>Gammaproteobacteria</taxon>
        <taxon>Vibrionales</taxon>
        <taxon>Vibrionaceae</taxon>
        <taxon>Vibrio</taxon>
    </lineage>
</organism>
<feature type="binding site" evidence="2">
    <location>
        <position position="62"/>
    </location>
    <ligand>
        <name>Cu cation</name>
        <dbReference type="ChEBI" id="CHEBI:23378"/>
    </ligand>
</feature>
<evidence type="ECO:0000256" key="4">
    <source>
        <dbReference type="SAM" id="SignalP"/>
    </source>
</evidence>
<dbReference type="GO" id="GO:0046872">
    <property type="term" value="F:metal ion binding"/>
    <property type="evidence" value="ECO:0007669"/>
    <property type="project" value="UniProtKB-KW"/>
</dbReference>
<dbReference type="SUPFAM" id="SSF52833">
    <property type="entry name" value="Thioredoxin-like"/>
    <property type="match status" value="1"/>
</dbReference>
<dbReference type="EMBL" id="CP033578">
    <property type="protein sequence ID" value="AYV23141.1"/>
    <property type="molecule type" value="Genomic_DNA"/>
</dbReference>
<comment type="similarity">
    <text evidence="1">Belongs to the SCO1/2 family.</text>
</comment>
<dbReference type="InterPro" id="IPR003782">
    <property type="entry name" value="SCO1/SenC"/>
</dbReference>
<feature type="disulfide bond" description="Redox-active" evidence="3">
    <location>
        <begin position="58"/>
        <end position="62"/>
    </location>
</feature>
<proteinExistence type="inferred from homology"/>
<dbReference type="RefSeq" id="WP_124941255.1">
    <property type="nucleotide sequence ID" value="NZ_CP033578.1"/>
</dbReference>
<keyword evidence="2" id="KW-0479">Metal-binding</keyword>
<evidence type="ECO:0000256" key="2">
    <source>
        <dbReference type="PIRSR" id="PIRSR603782-1"/>
    </source>
</evidence>
<reference evidence="5 6" key="1">
    <citation type="submission" date="2018-11" db="EMBL/GenBank/DDBJ databases">
        <title>Complete Genome Sequence of Vbrio mediterranei 117-T6: a Potential Pathogen Bacteria Isolated from the Conchocelis of Pyropia.</title>
        <authorList>
            <person name="Liu Q."/>
        </authorList>
    </citation>
    <scope>NUCLEOTIDE SEQUENCE [LARGE SCALE GENOMIC DNA]</scope>
    <source>
        <strain evidence="5 6">117-T6</strain>
    </source>
</reference>
<evidence type="ECO:0000256" key="3">
    <source>
        <dbReference type="PIRSR" id="PIRSR603782-2"/>
    </source>
</evidence>
<feature type="binding site" evidence="2">
    <location>
        <position position="58"/>
    </location>
    <ligand>
        <name>Cu cation</name>
        <dbReference type="ChEBI" id="CHEBI:23378"/>
    </ligand>
</feature>
<evidence type="ECO:0000256" key="1">
    <source>
        <dbReference type="ARBA" id="ARBA00010996"/>
    </source>
</evidence>
<name>A0A3G4VJN6_9VIBR</name>
<protein>
    <submittedName>
        <fullName evidence="5">SCO family protein</fullName>
    </submittedName>
</protein>
<dbReference type="Pfam" id="PF02630">
    <property type="entry name" value="SCO1-SenC"/>
    <property type="match status" value="1"/>
</dbReference>
<dbReference type="PANTHER" id="PTHR12151:SF25">
    <property type="entry name" value="LINALOOL DEHYDRATASE_ISOMERASE DOMAIN-CONTAINING PROTEIN"/>
    <property type="match status" value="1"/>
</dbReference>
<keyword evidence="2" id="KW-0186">Copper</keyword>
<dbReference type="AlphaFoldDB" id="A0A3G4VJN6"/>
<dbReference type="CDD" id="cd02968">
    <property type="entry name" value="SCO"/>
    <property type="match status" value="1"/>
</dbReference>
<keyword evidence="4" id="KW-0732">Signal</keyword>
<sequence length="189" mass="21192">MRQQTSYTLYAFLAAFLLSFNAVAKPLKFVLQENTLGTVTEKNWQGKFLLMGVGYTSCPDICPTTVIDLATAVNSLDEASNKVTPIFISVDPNRDTVENLDMYVKYFDPKMVGLTGTHEQIKAITKSMKATYGYSLEGKPIYPPLPKHYEVYHSAYIYLYGPDRELIDVFGYGEGGAKIGQALKRYINE</sequence>